<dbReference type="AlphaFoldDB" id="A0A0G4G7X6"/>
<accession>A0A0G4G7X6</accession>
<evidence type="ECO:0000256" key="1">
    <source>
        <dbReference type="SAM" id="MobiDB-lite"/>
    </source>
</evidence>
<evidence type="ECO:0000313" key="2">
    <source>
        <dbReference type="EMBL" id="CEM24513.1"/>
    </source>
</evidence>
<name>A0A0G4G7X6_9ALVE</name>
<feature type="compositionally biased region" description="Basic and acidic residues" evidence="1">
    <location>
        <begin position="308"/>
        <end position="323"/>
    </location>
</feature>
<dbReference type="PhylomeDB" id="A0A0G4G7X6"/>
<feature type="region of interest" description="Disordered" evidence="1">
    <location>
        <begin position="266"/>
        <end position="323"/>
    </location>
</feature>
<evidence type="ECO:0008006" key="3">
    <source>
        <dbReference type="Google" id="ProtNLM"/>
    </source>
</evidence>
<dbReference type="VEuPathDB" id="CryptoDB:Cvel_4277"/>
<reference evidence="2" key="1">
    <citation type="submission" date="2014-11" db="EMBL/GenBank/DDBJ databases">
        <authorList>
            <person name="Otto D Thomas"/>
            <person name="Naeem Raeece"/>
        </authorList>
    </citation>
    <scope>NUCLEOTIDE SEQUENCE</scope>
</reference>
<gene>
    <name evidence="2" type="ORF">Cvel_4277</name>
</gene>
<feature type="region of interest" description="Disordered" evidence="1">
    <location>
        <begin position="90"/>
        <end position="247"/>
    </location>
</feature>
<feature type="region of interest" description="Disordered" evidence="1">
    <location>
        <begin position="484"/>
        <end position="545"/>
    </location>
</feature>
<feature type="compositionally biased region" description="Basic and acidic residues" evidence="1">
    <location>
        <begin position="278"/>
        <end position="300"/>
    </location>
</feature>
<feature type="compositionally biased region" description="Acidic residues" evidence="1">
    <location>
        <begin position="178"/>
        <end position="187"/>
    </location>
</feature>
<dbReference type="EMBL" id="CDMZ01000948">
    <property type="protein sequence ID" value="CEM24513.1"/>
    <property type="molecule type" value="Genomic_DNA"/>
</dbReference>
<sequence>MAVGFPERYYRYKRIKFQNYVLPSSYDPDLIAVSIRAYTEGGDRMMEHFRDMFRGTESNEDKKAWCLVCEMCYQVRCMFHRSKHHDDRSRPIVFERKDPTVEVVPPKDPRDEVDKNEVGRGDRAWEELSDASVAKTGRDRRGGEGSPRARVLGAKDKETDEDTFTSESLLWGKTSGLDPEDGDDGGDSPDGNEGQGDPSPDDSPHDPPLRGYSGGDWSGGTDDEGGGDGGGDVPPGSSQAIHHGISVGEKVHLRLSARRRPRRLSVRRIFSGDDGDDERGAESSTERGRGDEPEPEDRPIDPSAHPGGADRSRSEQGTPIRERRVLGPAALEFSSYDCQPMEAHPVKGVVVQRDNRRKLVALLSKARRSYGWADLVPNLLVRDPLAFKVKEIRDGRVKQSSIKHVFNIQGEGVPEEAVCMIDDPVQLREVGVWKLLEEERVGGVKGSADAVSADLSASSSSSAVPSFSVVPAVPPVEGESRVIPEAAESQPGVPLNAGGEEQAEDHGGPPAAEGVSDKGNEVGGVEPLGPIAENVETDEEPPSMVASMDRDGYVLEASLSTFEASGLGPGSNSSSSDDEWGVLGGQKLPRAGEGPTVRQNPPKEEVEEMNKVDEVLQGPQWERFNTLCAMEVLREERARRVPEVTGRNWNDDFREERGIPSFARAMAWEREEGSPKRAETPKSPTRSRWCGLPHLSCLSSRNVRSGFLFTGAAVYEEEMSHFKKGSTQLPATKEEIDSGSHKLAALKEWLVNIMGNRTLGRRVKRNEVRAVVGMGWRYTWKETDDGARKPKTRFFAKGFLDGQLVDTYVGTLSITGINTVCLFIVSTGMEMGAADVTAAFLTSKDHNAERVGATLPSMLPRVPEENPFKDIPDDRYEDLRRMAAEYEPGGTYLVEMGLYGLLCAAQLFDHKLEGVCKELGFKHVDTAIAVKAPPEGGRAQAIVMNWIDDLLTGAPPKEHKAL</sequence>
<feature type="compositionally biased region" description="Basic and acidic residues" evidence="1">
    <location>
        <begin position="90"/>
        <end position="126"/>
    </location>
</feature>
<feature type="region of interest" description="Disordered" evidence="1">
    <location>
        <begin position="563"/>
        <end position="608"/>
    </location>
</feature>
<organism evidence="2">
    <name type="scientific">Chromera velia CCMP2878</name>
    <dbReference type="NCBI Taxonomy" id="1169474"/>
    <lineage>
        <taxon>Eukaryota</taxon>
        <taxon>Sar</taxon>
        <taxon>Alveolata</taxon>
        <taxon>Colpodellida</taxon>
        <taxon>Chromeraceae</taxon>
        <taxon>Chromera</taxon>
    </lineage>
</organism>
<proteinExistence type="predicted"/>
<protein>
    <recommendedName>
        <fullName evidence="3">Reverse transcriptase Ty1/copia-type domain-containing protein</fullName>
    </recommendedName>
</protein>